<dbReference type="Proteomes" id="UP001596470">
    <property type="component" value="Unassembled WGS sequence"/>
</dbReference>
<name>A0ABW2DGH9_9ACTN</name>
<reference evidence="2" key="1">
    <citation type="journal article" date="2019" name="Int. J. Syst. Evol. Microbiol.">
        <title>The Global Catalogue of Microorganisms (GCM) 10K type strain sequencing project: providing services to taxonomists for standard genome sequencing and annotation.</title>
        <authorList>
            <consortium name="The Broad Institute Genomics Platform"/>
            <consortium name="The Broad Institute Genome Sequencing Center for Infectious Disease"/>
            <person name="Wu L."/>
            <person name="Ma J."/>
        </authorList>
    </citation>
    <scope>NUCLEOTIDE SEQUENCE [LARGE SCALE GENOMIC DNA]</scope>
    <source>
        <strain evidence="2">KACC 12634</strain>
    </source>
</reference>
<gene>
    <name evidence="1" type="ORF">ACFQS3_21515</name>
</gene>
<dbReference type="Gene3D" id="1.10.357.10">
    <property type="entry name" value="Tetracycline Repressor, domain 2"/>
    <property type="match status" value="1"/>
</dbReference>
<evidence type="ECO:0000313" key="1">
    <source>
        <dbReference type="EMBL" id="MFC6959776.1"/>
    </source>
</evidence>
<dbReference type="RefSeq" id="WP_382345960.1">
    <property type="nucleotide sequence ID" value="NZ_JBHMBP010000001.1"/>
</dbReference>
<accession>A0ABW2DGH9</accession>
<comment type="caution">
    <text evidence="1">The sequence shown here is derived from an EMBL/GenBank/DDBJ whole genome shotgun (WGS) entry which is preliminary data.</text>
</comment>
<sequence length="78" mass="8509">MTETDMWRRHLEYGRDQGRVLPGDPEILAAAMGSMHSMLGYAVNIAQDRDLDDDTLTDLLHHSLAGPASDAGSRDLTG</sequence>
<evidence type="ECO:0000313" key="2">
    <source>
        <dbReference type="Proteomes" id="UP001596470"/>
    </source>
</evidence>
<dbReference type="InterPro" id="IPR036271">
    <property type="entry name" value="Tet_transcr_reg_TetR-rel_C_sf"/>
</dbReference>
<organism evidence="1 2">
    <name type="scientific">Glycomyces mayteni</name>
    <dbReference type="NCBI Taxonomy" id="543887"/>
    <lineage>
        <taxon>Bacteria</taxon>
        <taxon>Bacillati</taxon>
        <taxon>Actinomycetota</taxon>
        <taxon>Actinomycetes</taxon>
        <taxon>Glycomycetales</taxon>
        <taxon>Glycomycetaceae</taxon>
        <taxon>Glycomyces</taxon>
    </lineage>
</organism>
<dbReference type="EMBL" id="JBHSYS010000004">
    <property type="protein sequence ID" value="MFC6959776.1"/>
    <property type="molecule type" value="Genomic_DNA"/>
</dbReference>
<evidence type="ECO:0008006" key="3">
    <source>
        <dbReference type="Google" id="ProtNLM"/>
    </source>
</evidence>
<protein>
    <recommendedName>
        <fullName evidence="3">Tetracyclin repressor-like C-terminal domain-containing protein</fullName>
    </recommendedName>
</protein>
<proteinExistence type="predicted"/>
<keyword evidence="2" id="KW-1185">Reference proteome</keyword>
<dbReference type="SUPFAM" id="SSF48498">
    <property type="entry name" value="Tetracyclin repressor-like, C-terminal domain"/>
    <property type="match status" value="1"/>
</dbReference>